<dbReference type="InterPro" id="IPR038232">
    <property type="entry name" value="PknH-like_Extracell_sf"/>
</dbReference>
<keyword evidence="3" id="KW-1185">Reference proteome</keyword>
<name>A0A6I4VX96_9ACTN</name>
<organism evidence="2 3">
    <name type="scientific">Actinomadura rayongensis</name>
    <dbReference type="NCBI Taxonomy" id="1429076"/>
    <lineage>
        <taxon>Bacteria</taxon>
        <taxon>Bacillati</taxon>
        <taxon>Actinomycetota</taxon>
        <taxon>Actinomycetes</taxon>
        <taxon>Streptosporangiales</taxon>
        <taxon>Thermomonosporaceae</taxon>
        <taxon>Actinomadura</taxon>
    </lineage>
</organism>
<proteinExistence type="predicted"/>
<feature type="compositionally biased region" description="Low complexity" evidence="1">
    <location>
        <begin position="30"/>
        <end position="49"/>
    </location>
</feature>
<dbReference type="Proteomes" id="UP000431901">
    <property type="component" value="Unassembled WGS sequence"/>
</dbReference>
<evidence type="ECO:0008006" key="4">
    <source>
        <dbReference type="Google" id="ProtNLM"/>
    </source>
</evidence>
<comment type="caution">
    <text evidence="2">The sequence shown here is derived from an EMBL/GenBank/DDBJ whole genome shotgun (WGS) entry which is preliminary data.</text>
</comment>
<dbReference type="EMBL" id="WUTW01000001">
    <property type="protein sequence ID" value="MXQ62979.1"/>
    <property type="molecule type" value="Genomic_DNA"/>
</dbReference>
<dbReference type="PROSITE" id="PS51257">
    <property type="entry name" value="PROKAR_LIPOPROTEIN"/>
    <property type="match status" value="1"/>
</dbReference>
<protein>
    <recommendedName>
        <fullName evidence="4">Sensor domain-containing protein</fullName>
    </recommendedName>
</protein>
<evidence type="ECO:0000313" key="3">
    <source>
        <dbReference type="Proteomes" id="UP000431901"/>
    </source>
</evidence>
<accession>A0A6I4VX96</accession>
<dbReference type="Gene3D" id="3.40.1000.70">
    <property type="entry name" value="PknH-like extracellular domain"/>
    <property type="match status" value="1"/>
</dbReference>
<sequence>MFTRTLVRCLSLTAVSVVTLSGCGGDPSPKKSGARSPSASPSPTTAPPTFSAAALRTKLVTPAEIGSGVKATSTVADFYRNGQIPVCSLESMSPGGTFDALIKQYENGKKGKREVRYAQLVATFPSVPDATAAFGRIEKKLKSCRPKNFVPTKKISQHEIRFSHNDVWQLTEPASTGWRHLRGIETQKYARSISKGNWLRITYDYAIRGNVLLATVYLGRTDPDEQATSIEQHAAQLFDTQIRKIG</sequence>
<dbReference type="RefSeq" id="WP_161101196.1">
    <property type="nucleotide sequence ID" value="NZ_JBHLYI010000002.1"/>
</dbReference>
<gene>
    <name evidence="2" type="ORF">GQ466_02915</name>
</gene>
<evidence type="ECO:0000256" key="1">
    <source>
        <dbReference type="SAM" id="MobiDB-lite"/>
    </source>
</evidence>
<evidence type="ECO:0000313" key="2">
    <source>
        <dbReference type="EMBL" id="MXQ62979.1"/>
    </source>
</evidence>
<reference evidence="2 3" key="1">
    <citation type="submission" date="2019-12" db="EMBL/GenBank/DDBJ databases">
        <title>Nocardia macrotermitis sp. nov. and Nocardia aurantia sp. nov., isolated from the gut of the fungus growing-termite Macrotermes natalensis.</title>
        <authorList>
            <person name="Christine B."/>
            <person name="Rene B."/>
        </authorList>
    </citation>
    <scope>NUCLEOTIDE SEQUENCE [LARGE SCALE GENOMIC DNA]</scope>
    <source>
        <strain evidence="2 3">DSM 102126</strain>
    </source>
</reference>
<feature type="region of interest" description="Disordered" evidence="1">
    <location>
        <begin position="24"/>
        <end position="49"/>
    </location>
</feature>
<dbReference type="OrthoDB" id="3478865at2"/>
<dbReference type="AlphaFoldDB" id="A0A6I4VX96"/>